<dbReference type="GO" id="GO:0005789">
    <property type="term" value="C:endoplasmic reticulum membrane"/>
    <property type="evidence" value="ECO:0007669"/>
    <property type="project" value="UniProtKB-SubCell"/>
</dbReference>
<dbReference type="Pfam" id="PF00067">
    <property type="entry name" value="p450"/>
    <property type="match status" value="1"/>
</dbReference>
<dbReference type="GO" id="GO:0006082">
    <property type="term" value="P:organic acid metabolic process"/>
    <property type="evidence" value="ECO:0007669"/>
    <property type="project" value="TreeGrafter"/>
</dbReference>
<feature type="transmembrane region" description="Helical" evidence="16">
    <location>
        <begin position="6"/>
        <end position="28"/>
    </location>
</feature>
<keyword evidence="16" id="KW-0812">Transmembrane</keyword>
<dbReference type="Proteomes" id="UP000807504">
    <property type="component" value="Unassembled WGS sequence"/>
</dbReference>
<dbReference type="InterPro" id="IPR002401">
    <property type="entry name" value="Cyt_P450_E_grp-I"/>
</dbReference>
<gene>
    <name evidence="17" type="ORF">HNY73_022796</name>
</gene>
<keyword evidence="8" id="KW-0256">Endoplasmic reticulum</keyword>
<evidence type="ECO:0000313" key="18">
    <source>
        <dbReference type="Proteomes" id="UP000807504"/>
    </source>
</evidence>
<dbReference type="GO" id="GO:0006805">
    <property type="term" value="P:xenobiotic metabolic process"/>
    <property type="evidence" value="ECO:0007669"/>
    <property type="project" value="TreeGrafter"/>
</dbReference>
<evidence type="ECO:0000256" key="1">
    <source>
        <dbReference type="ARBA" id="ARBA00001971"/>
    </source>
</evidence>
<evidence type="ECO:0000313" key="17">
    <source>
        <dbReference type="EMBL" id="KAF8764748.1"/>
    </source>
</evidence>
<evidence type="ECO:0000256" key="6">
    <source>
        <dbReference type="ARBA" id="ARBA00022617"/>
    </source>
</evidence>
<feature type="binding site" description="axial binding residue" evidence="14">
    <location>
        <position position="444"/>
    </location>
    <ligand>
        <name>heme</name>
        <dbReference type="ChEBI" id="CHEBI:30413"/>
    </ligand>
    <ligandPart>
        <name>Fe</name>
        <dbReference type="ChEBI" id="CHEBI:18248"/>
    </ligandPart>
</feature>
<dbReference type="FunFam" id="1.10.630.10:FF:000238">
    <property type="entry name" value="Cytochrome P450 2A6"/>
    <property type="match status" value="1"/>
</dbReference>
<comment type="caution">
    <text evidence="17">The sequence shown here is derived from an EMBL/GenBank/DDBJ whole genome shotgun (WGS) entry which is preliminary data.</text>
</comment>
<dbReference type="InterPro" id="IPR036396">
    <property type="entry name" value="Cyt_P450_sf"/>
</dbReference>
<keyword evidence="9" id="KW-0492">Microsome</keyword>
<name>A0A8T0E1R8_ARGBR</name>
<comment type="cofactor">
    <cofactor evidence="1 14">
        <name>heme</name>
        <dbReference type="ChEBI" id="CHEBI:30413"/>
    </cofactor>
</comment>
<evidence type="ECO:0000256" key="10">
    <source>
        <dbReference type="ARBA" id="ARBA00023002"/>
    </source>
</evidence>
<evidence type="ECO:0000256" key="5">
    <source>
        <dbReference type="ARBA" id="ARBA00010617"/>
    </source>
</evidence>
<evidence type="ECO:0000256" key="4">
    <source>
        <dbReference type="ARBA" id="ARBA00004406"/>
    </source>
</evidence>
<keyword evidence="18" id="KW-1185">Reference proteome</keyword>
<dbReference type="PRINTS" id="PR00385">
    <property type="entry name" value="P450"/>
</dbReference>
<dbReference type="PANTHER" id="PTHR24300">
    <property type="entry name" value="CYTOCHROME P450 508A4-RELATED"/>
    <property type="match status" value="1"/>
</dbReference>
<keyword evidence="12 15" id="KW-0503">Monooxygenase</keyword>
<dbReference type="PRINTS" id="PR00463">
    <property type="entry name" value="EP450I"/>
</dbReference>
<dbReference type="InterPro" id="IPR001128">
    <property type="entry name" value="Cyt_P450"/>
</dbReference>
<evidence type="ECO:0000256" key="11">
    <source>
        <dbReference type="ARBA" id="ARBA00023004"/>
    </source>
</evidence>
<comment type="similarity">
    <text evidence="5 15">Belongs to the cytochrome P450 family.</text>
</comment>
<keyword evidence="16" id="KW-1133">Transmembrane helix</keyword>
<comment type="function">
    <text evidence="2">May be involved in the metabolism of insect hormones and in the breakdown of synthetic insecticides.</text>
</comment>
<evidence type="ECO:0000256" key="13">
    <source>
        <dbReference type="ARBA" id="ARBA00023136"/>
    </source>
</evidence>
<proteinExistence type="inferred from homology"/>
<dbReference type="SUPFAM" id="SSF48264">
    <property type="entry name" value="Cytochrome P450"/>
    <property type="match status" value="1"/>
</dbReference>
<dbReference type="GO" id="GO:0016712">
    <property type="term" value="F:oxidoreductase activity, acting on paired donors, with incorporation or reduction of molecular oxygen, reduced flavin or flavoprotein as one donor, and incorporation of one atom of oxygen"/>
    <property type="evidence" value="ECO:0007669"/>
    <property type="project" value="TreeGrafter"/>
</dbReference>
<evidence type="ECO:0000256" key="15">
    <source>
        <dbReference type="RuleBase" id="RU000461"/>
    </source>
</evidence>
<evidence type="ECO:0000256" key="14">
    <source>
        <dbReference type="PIRSR" id="PIRSR602401-1"/>
    </source>
</evidence>
<dbReference type="GO" id="GO:0020037">
    <property type="term" value="F:heme binding"/>
    <property type="evidence" value="ECO:0007669"/>
    <property type="project" value="InterPro"/>
</dbReference>
<comment type="subcellular location">
    <subcellularLocation>
        <location evidence="4">Endoplasmic reticulum membrane</location>
        <topology evidence="4">Peripheral membrane protein</topology>
    </subcellularLocation>
    <subcellularLocation>
        <location evidence="3">Microsome membrane</location>
        <topology evidence="3">Peripheral membrane protein</topology>
    </subcellularLocation>
</comment>
<dbReference type="EMBL" id="JABXBU010002231">
    <property type="protein sequence ID" value="KAF8764748.1"/>
    <property type="molecule type" value="Genomic_DNA"/>
</dbReference>
<evidence type="ECO:0000256" key="12">
    <source>
        <dbReference type="ARBA" id="ARBA00023033"/>
    </source>
</evidence>
<accession>A0A8T0E1R8</accession>
<reference evidence="17" key="2">
    <citation type="submission" date="2020-06" db="EMBL/GenBank/DDBJ databases">
        <authorList>
            <person name="Sheffer M."/>
        </authorList>
    </citation>
    <scope>NUCLEOTIDE SEQUENCE</scope>
</reference>
<protein>
    <submittedName>
        <fullName evidence="17">Cytochrome P450 2J1 like protein</fullName>
    </submittedName>
</protein>
<dbReference type="PANTHER" id="PTHR24300:SF403">
    <property type="entry name" value="CYTOCHROME P450 306A1"/>
    <property type="match status" value="1"/>
</dbReference>
<reference evidence="17" key="1">
    <citation type="journal article" date="2020" name="bioRxiv">
        <title>Chromosome-level reference genome of the European wasp spider Argiope bruennichi: a resource for studies on range expansion and evolutionary adaptation.</title>
        <authorList>
            <person name="Sheffer M.M."/>
            <person name="Hoppe A."/>
            <person name="Krehenwinkel H."/>
            <person name="Uhl G."/>
            <person name="Kuss A.W."/>
            <person name="Jensen L."/>
            <person name="Jensen C."/>
            <person name="Gillespie R.G."/>
            <person name="Hoff K.J."/>
            <person name="Prost S."/>
        </authorList>
    </citation>
    <scope>NUCLEOTIDE SEQUENCE</scope>
</reference>
<organism evidence="17 18">
    <name type="scientific">Argiope bruennichi</name>
    <name type="common">Wasp spider</name>
    <name type="synonym">Aranea bruennichi</name>
    <dbReference type="NCBI Taxonomy" id="94029"/>
    <lineage>
        <taxon>Eukaryota</taxon>
        <taxon>Metazoa</taxon>
        <taxon>Ecdysozoa</taxon>
        <taxon>Arthropoda</taxon>
        <taxon>Chelicerata</taxon>
        <taxon>Arachnida</taxon>
        <taxon>Araneae</taxon>
        <taxon>Araneomorphae</taxon>
        <taxon>Entelegynae</taxon>
        <taxon>Araneoidea</taxon>
        <taxon>Araneidae</taxon>
        <taxon>Argiope</taxon>
    </lineage>
</organism>
<dbReference type="GO" id="GO:0005506">
    <property type="term" value="F:iron ion binding"/>
    <property type="evidence" value="ECO:0007669"/>
    <property type="project" value="InterPro"/>
</dbReference>
<evidence type="ECO:0000256" key="9">
    <source>
        <dbReference type="ARBA" id="ARBA00022848"/>
    </source>
</evidence>
<evidence type="ECO:0000256" key="2">
    <source>
        <dbReference type="ARBA" id="ARBA00003690"/>
    </source>
</evidence>
<dbReference type="PROSITE" id="PS00086">
    <property type="entry name" value="CYTOCHROME_P450"/>
    <property type="match status" value="1"/>
</dbReference>
<dbReference type="InterPro" id="IPR017972">
    <property type="entry name" value="Cyt_P450_CS"/>
</dbReference>
<evidence type="ECO:0000256" key="7">
    <source>
        <dbReference type="ARBA" id="ARBA00022723"/>
    </source>
</evidence>
<evidence type="ECO:0000256" key="8">
    <source>
        <dbReference type="ARBA" id="ARBA00022824"/>
    </source>
</evidence>
<dbReference type="InterPro" id="IPR050182">
    <property type="entry name" value="Cytochrome_P450_fam2"/>
</dbReference>
<keyword evidence="6 14" id="KW-0349">Heme</keyword>
<dbReference type="Gene3D" id="1.10.630.10">
    <property type="entry name" value="Cytochrome P450"/>
    <property type="match status" value="1"/>
</dbReference>
<keyword evidence="13 16" id="KW-0472">Membrane</keyword>
<keyword evidence="10 15" id="KW-0560">Oxidoreductase</keyword>
<evidence type="ECO:0000256" key="3">
    <source>
        <dbReference type="ARBA" id="ARBA00004174"/>
    </source>
</evidence>
<keyword evidence="11 14" id="KW-0408">Iron</keyword>
<dbReference type="AlphaFoldDB" id="A0A8T0E1R8"/>
<sequence length="505" mass="58153">MLLPDYLSLHILKAIVVLSVTWIILFLWKKFQNLPPGPWGIPYFGYYPFLATQSHVDFANLAKKYGNLFCFRSVGGKLFVILNGQKLIKEILVHRSDEFIGRPIESNLLEWISDGLGVTQEEGPSWKEHRRYFLQTVKNFGFGKMEIEGTIHEEIKILKEDLLKAQGQPTDIGFHVTYAVNSVIVQVMFARKFEKYGPIFPKLAKAANDLIAVFADRRFMLVGLPFRFSLQYLPWGEDVREGRRFLKTVVQDIIEDHIRSFDPNNIRDYVDSYLLEMKNLKEKGKLEESTFTMERLLGISMNMTMEGTDSVGDTLCSLLTEAAKHPEEQKKVQEEMDSVIGRERLPSMLDKPKLPYLEAFIQELFRIAQAFYNTTHYSNFEETTIRGYRIPKRSIIVGNLWSINNDPEIYPNPSKFDPTRFLERNGEKLNSDGPYPFSMGKRDCVGKSLAKMEVFLVVASVLQNFTLQPGDKYGFVEDHEKYRIEMDGVLVFKPSSSSVSRSVHS</sequence>
<evidence type="ECO:0000256" key="16">
    <source>
        <dbReference type="SAM" id="Phobius"/>
    </source>
</evidence>
<dbReference type="GO" id="GO:0008395">
    <property type="term" value="F:steroid hydroxylase activity"/>
    <property type="evidence" value="ECO:0007669"/>
    <property type="project" value="TreeGrafter"/>
</dbReference>
<keyword evidence="7 14" id="KW-0479">Metal-binding</keyword>